<organism evidence="1">
    <name type="scientific">White spot syndrome virus</name>
    <dbReference type="NCBI Taxonomy" id="342409"/>
    <lineage>
        <taxon>Viruses</taxon>
        <taxon>Viruses incertae sedis</taxon>
        <taxon>Naldaviricetes</taxon>
        <taxon>Nimaviridae</taxon>
        <taxon>Whispovirus</taxon>
    </lineage>
</organism>
<protein>
    <submittedName>
        <fullName evidence="1">ORF1270</fullName>
    </submittedName>
</protein>
<accession>A0A2D3I642</accession>
<evidence type="ECO:0000313" key="1">
    <source>
        <dbReference type="EMBL" id="ATU83857.1"/>
    </source>
</evidence>
<name>A0A2D3I642_9VIRU</name>
<dbReference type="Proteomes" id="UP000267516">
    <property type="component" value="Segment"/>
</dbReference>
<dbReference type="EMBL" id="MF768985">
    <property type="protein sequence ID" value="ATU83857.1"/>
    <property type="molecule type" value="Genomic_DNA"/>
</dbReference>
<reference evidence="1" key="1">
    <citation type="journal article" date="2018" name="Aquaculture">
        <title>Complete genome sequence of a white spot syndrome virus associated with a disease incursion in Australia.</title>
        <authorList>
            <person name="Oakey J."/>
            <person name="Smith C.S."/>
        </authorList>
    </citation>
    <scope>NUCLEOTIDE SEQUENCE [LARGE SCALE GENOMIC DNA]</scope>
    <source>
        <strain evidence="1">WSSV-AU</strain>
    </source>
</reference>
<proteinExistence type="predicted"/>
<sequence>MDPLAIPITLLQWEVPSTSLQFLYQHRNLYLFPRVWFLLIKAQTLFLFAPHQRLMYQLSNSCLRLDTLPRQFLNVNEYL</sequence>